<dbReference type="HOGENOM" id="CLU_066793_0_1_1"/>
<dbReference type="PANTHER" id="PTHR47257:SF1">
    <property type="entry name" value="PH-RESPONSE TRANSCRIPTION FACTOR PACC_RIM101"/>
    <property type="match status" value="1"/>
</dbReference>
<reference evidence="13" key="1">
    <citation type="journal article" date="2014" name="Proc. Natl. Acad. Sci. U.S.A.">
        <title>Extensive sampling of basidiomycete genomes demonstrates inadequacy of the white-rot/brown-rot paradigm for wood decay fungi.</title>
        <authorList>
            <person name="Riley R."/>
            <person name="Salamov A.A."/>
            <person name="Brown D.W."/>
            <person name="Nagy L.G."/>
            <person name="Floudas D."/>
            <person name="Held B.W."/>
            <person name="Levasseur A."/>
            <person name="Lombard V."/>
            <person name="Morin E."/>
            <person name="Otillar R."/>
            <person name="Lindquist E.A."/>
            <person name="Sun H."/>
            <person name="LaButti K.M."/>
            <person name="Schmutz J."/>
            <person name="Jabbour D."/>
            <person name="Luo H."/>
            <person name="Baker S.E."/>
            <person name="Pisabarro A.G."/>
            <person name="Walton J.D."/>
            <person name="Blanchette R.A."/>
            <person name="Henrissat B."/>
            <person name="Martin F."/>
            <person name="Cullen D."/>
            <person name="Hibbett D.S."/>
            <person name="Grigoriev I.V."/>
        </authorList>
    </citation>
    <scope>NUCLEOTIDE SEQUENCE [LARGE SCALE GENOMIC DNA]</scope>
    <source>
        <strain evidence="13">FD-172 SS1</strain>
    </source>
</reference>
<dbReference type="Pfam" id="PF00096">
    <property type="entry name" value="zf-C2H2"/>
    <property type="match status" value="1"/>
</dbReference>
<evidence type="ECO:0000259" key="11">
    <source>
        <dbReference type="PROSITE" id="PS50157"/>
    </source>
</evidence>
<keyword evidence="4" id="KW-0677">Repeat</keyword>
<dbReference type="InterPro" id="IPR036236">
    <property type="entry name" value="Znf_C2H2_sf"/>
</dbReference>
<evidence type="ECO:0000256" key="2">
    <source>
        <dbReference type="ARBA" id="ARBA00022491"/>
    </source>
</evidence>
<evidence type="ECO:0000313" key="13">
    <source>
        <dbReference type="Proteomes" id="UP000027195"/>
    </source>
</evidence>
<name>A0A067MSZ4_BOTB1</name>
<dbReference type="GO" id="GO:0045944">
    <property type="term" value="P:positive regulation of transcription by RNA polymerase II"/>
    <property type="evidence" value="ECO:0007669"/>
    <property type="project" value="TreeGrafter"/>
</dbReference>
<dbReference type="SMART" id="SM00355">
    <property type="entry name" value="ZnF_C2H2"/>
    <property type="match status" value="3"/>
</dbReference>
<keyword evidence="2" id="KW-0678">Repressor</keyword>
<gene>
    <name evidence="12" type="ORF">BOTBODRAFT_105294</name>
</gene>
<evidence type="ECO:0000256" key="4">
    <source>
        <dbReference type="ARBA" id="ARBA00022737"/>
    </source>
</evidence>
<dbReference type="AlphaFoldDB" id="A0A067MSZ4"/>
<evidence type="ECO:0000256" key="7">
    <source>
        <dbReference type="ARBA" id="ARBA00023242"/>
    </source>
</evidence>
<evidence type="ECO:0000256" key="10">
    <source>
        <dbReference type="SAM" id="MobiDB-lite"/>
    </source>
</evidence>
<dbReference type="InterPro" id="IPR013087">
    <property type="entry name" value="Znf_C2H2_type"/>
</dbReference>
<evidence type="ECO:0000256" key="6">
    <source>
        <dbReference type="ARBA" id="ARBA00022833"/>
    </source>
</evidence>
<dbReference type="FunFam" id="3.30.160.60:FF:002343">
    <property type="entry name" value="Zinc finger protein 33A"/>
    <property type="match status" value="1"/>
</dbReference>
<keyword evidence="5 9" id="KW-0863">Zinc-finger</keyword>
<dbReference type="STRING" id="930990.A0A067MSZ4"/>
<dbReference type="InParanoid" id="A0A067MSZ4"/>
<dbReference type="PROSITE" id="PS00028">
    <property type="entry name" value="ZINC_FINGER_C2H2_1"/>
    <property type="match status" value="2"/>
</dbReference>
<feature type="domain" description="C2H2-type" evidence="11">
    <location>
        <begin position="46"/>
        <end position="75"/>
    </location>
</feature>
<dbReference type="PANTHER" id="PTHR47257">
    <property type="entry name" value="PH-RESPONSE TRANSCRIPTION FACTOR PACC/RIM101"/>
    <property type="match status" value="1"/>
</dbReference>
<feature type="non-terminal residue" evidence="12">
    <location>
        <position position="1"/>
    </location>
</feature>
<dbReference type="GO" id="GO:0005634">
    <property type="term" value="C:nucleus"/>
    <property type="evidence" value="ECO:0007669"/>
    <property type="project" value="UniProtKB-SubCell"/>
</dbReference>
<evidence type="ECO:0000256" key="8">
    <source>
        <dbReference type="ARBA" id="ARBA00038089"/>
    </source>
</evidence>
<evidence type="ECO:0000256" key="1">
    <source>
        <dbReference type="ARBA" id="ARBA00004123"/>
    </source>
</evidence>
<dbReference type="EMBL" id="KL198023">
    <property type="protein sequence ID" value="KDQ17805.1"/>
    <property type="molecule type" value="Genomic_DNA"/>
</dbReference>
<evidence type="ECO:0000256" key="3">
    <source>
        <dbReference type="ARBA" id="ARBA00022723"/>
    </source>
</evidence>
<dbReference type="Proteomes" id="UP000027195">
    <property type="component" value="Unassembled WGS sequence"/>
</dbReference>
<dbReference type="GO" id="GO:0008270">
    <property type="term" value="F:zinc ion binding"/>
    <property type="evidence" value="ECO:0007669"/>
    <property type="project" value="UniProtKB-KW"/>
</dbReference>
<keyword evidence="7" id="KW-0539">Nucleus</keyword>
<dbReference type="SUPFAM" id="SSF57667">
    <property type="entry name" value="beta-beta-alpha zinc fingers"/>
    <property type="match status" value="1"/>
</dbReference>
<dbReference type="Gene3D" id="3.30.160.60">
    <property type="entry name" value="Classic Zinc Finger"/>
    <property type="match status" value="2"/>
</dbReference>
<keyword evidence="6" id="KW-0862">Zinc</keyword>
<feature type="region of interest" description="Disordered" evidence="10">
    <location>
        <begin position="151"/>
        <end position="171"/>
    </location>
</feature>
<keyword evidence="3" id="KW-0479">Metal-binding</keyword>
<evidence type="ECO:0000256" key="5">
    <source>
        <dbReference type="ARBA" id="ARBA00022771"/>
    </source>
</evidence>
<dbReference type="PROSITE" id="PS50157">
    <property type="entry name" value="ZINC_FINGER_C2H2_2"/>
    <property type="match status" value="2"/>
</dbReference>
<evidence type="ECO:0000256" key="9">
    <source>
        <dbReference type="PROSITE-ProRule" id="PRU00042"/>
    </source>
</evidence>
<comment type="subcellular location">
    <subcellularLocation>
        <location evidence="1">Nucleus</location>
    </subcellularLocation>
</comment>
<keyword evidence="13" id="KW-1185">Reference proteome</keyword>
<accession>A0A067MSZ4</accession>
<protein>
    <recommendedName>
        <fullName evidence="11">C2H2-type domain-containing protein</fullName>
    </recommendedName>
</protein>
<sequence>SSPPGESAGHRCLWEGCTKVSPDPETLYNHLCNDHIGRKSTNNLCLTCRWKDCGTSCAKRDHITSHLRVHTPLKPHACNICKKTFKRPQDLKKHEKIHTEAHHAQHKHSKAITVVDPNYPERAAHPSLAHPIHQRRDSYGHHHYGDGFLKASSGSPPSVDEALTPGQLPPSGRPCQLFPLTDPYFRPIVSNRASPLPPRVHSGSDYPSYGHSAVPAWETLPQHHEQHIPVGTKRPRDSSVGEFLNDIKKIKFTPTYDAR</sequence>
<feature type="domain" description="C2H2-type" evidence="11">
    <location>
        <begin position="76"/>
        <end position="103"/>
    </location>
</feature>
<dbReference type="OrthoDB" id="6155966at2759"/>
<organism evidence="12 13">
    <name type="scientific">Botryobasidium botryosum (strain FD-172 SS1)</name>
    <dbReference type="NCBI Taxonomy" id="930990"/>
    <lineage>
        <taxon>Eukaryota</taxon>
        <taxon>Fungi</taxon>
        <taxon>Dikarya</taxon>
        <taxon>Basidiomycota</taxon>
        <taxon>Agaricomycotina</taxon>
        <taxon>Agaricomycetes</taxon>
        <taxon>Cantharellales</taxon>
        <taxon>Botryobasidiaceae</taxon>
        <taxon>Botryobasidium</taxon>
    </lineage>
</organism>
<comment type="similarity">
    <text evidence="8">Belongs to the pacC/RIM101 family.</text>
</comment>
<evidence type="ECO:0000313" key="12">
    <source>
        <dbReference type="EMBL" id="KDQ17805.1"/>
    </source>
</evidence>
<proteinExistence type="inferred from homology"/>
<dbReference type="InterPro" id="IPR050806">
    <property type="entry name" value="pacC/RIM101"/>
</dbReference>